<protein>
    <recommendedName>
        <fullName evidence="9">TRAP transporter small permease protein</fullName>
    </recommendedName>
</protein>
<name>A0A6H0ZVB9_9HYPH</name>
<evidence type="ECO:0000256" key="3">
    <source>
        <dbReference type="ARBA" id="ARBA00022475"/>
    </source>
</evidence>
<comment type="function">
    <text evidence="9">Part of the tripartite ATP-independent periplasmic (TRAP) transport system.</text>
</comment>
<keyword evidence="7 9" id="KW-0472">Membrane</keyword>
<feature type="transmembrane region" description="Helical" evidence="9">
    <location>
        <begin position="82"/>
        <end position="103"/>
    </location>
</feature>
<accession>A0A6H0ZVB9</accession>
<organism evidence="11 12">
    <name type="scientific">Agrobacterium pusense</name>
    <dbReference type="NCBI Taxonomy" id="648995"/>
    <lineage>
        <taxon>Bacteria</taxon>
        <taxon>Pseudomonadati</taxon>
        <taxon>Pseudomonadota</taxon>
        <taxon>Alphaproteobacteria</taxon>
        <taxon>Hyphomicrobiales</taxon>
        <taxon>Rhizobiaceae</taxon>
        <taxon>Rhizobium/Agrobacterium group</taxon>
        <taxon>Agrobacterium</taxon>
    </lineage>
</organism>
<dbReference type="GO" id="GO:0015740">
    <property type="term" value="P:C4-dicarboxylate transport"/>
    <property type="evidence" value="ECO:0007669"/>
    <property type="project" value="TreeGrafter"/>
</dbReference>
<dbReference type="GO" id="GO:0005886">
    <property type="term" value="C:plasma membrane"/>
    <property type="evidence" value="ECO:0007669"/>
    <property type="project" value="UniProtKB-SubCell"/>
</dbReference>
<dbReference type="GO" id="GO:0022857">
    <property type="term" value="F:transmembrane transporter activity"/>
    <property type="evidence" value="ECO:0007669"/>
    <property type="project" value="UniProtKB-UniRule"/>
</dbReference>
<evidence type="ECO:0000313" key="11">
    <source>
        <dbReference type="EMBL" id="QIX24183.1"/>
    </source>
</evidence>
<evidence type="ECO:0000259" key="10">
    <source>
        <dbReference type="Pfam" id="PF04290"/>
    </source>
</evidence>
<keyword evidence="5 9" id="KW-0812">Transmembrane</keyword>
<feature type="transmembrane region" description="Helical" evidence="9">
    <location>
        <begin position="40"/>
        <end position="61"/>
    </location>
</feature>
<dbReference type="Pfam" id="PF04290">
    <property type="entry name" value="DctQ"/>
    <property type="match status" value="1"/>
</dbReference>
<dbReference type="Proteomes" id="UP000500870">
    <property type="component" value="Chromosome 3"/>
</dbReference>
<sequence length="155" mass="16816">MRSLIRLFGVALPAVTTGAIVLVVFADVIARNFFQAPIPWAHDLAVVMMAVTVWFGLAGACMSDQMFGIATVVERLPPRLQMAAMVAADLLTILIAAAVVRAAYAQISTARFTTFLALGWPKWIIAAFIAAGMIMIIIVRLLDIVARLRGEKNFQ</sequence>
<keyword evidence="6 9" id="KW-1133">Transmembrane helix</keyword>
<evidence type="ECO:0000256" key="8">
    <source>
        <dbReference type="ARBA" id="ARBA00038436"/>
    </source>
</evidence>
<evidence type="ECO:0000313" key="12">
    <source>
        <dbReference type="Proteomes" id="UP000500870"/>
    </source>
</evidence>
<evidence type="ECO:0000256" key="6">
    <source>
        <dbReference type="ARBA" id="ARBA00022989"/>
    </source>
</evidence>
<keyword evidence="4 9" id="KW-0997">Cell inner membrane</keyword>
<comment type="similarity">
    <text evidence="8 9">Belongs to the TRAP transporter small permease family.</text>
</comment>
<feature type="domain" description="Tripartite ATP-independent periplasmic transporters DctQ component" evidence="10">
    <location>
        <begin position="20"/>
        <end position="149"/>
    </location>
</feature>
<keyword evidence="2 9" id="KW-0813">Transport</keyword>
<dbReference type="PANTHER" id="PTHR35011">
    <property type="entry name" value="2,3-DIKETO-L-GULONATE TRAP TRANSPORTER SMALL PERMEASE PROTEIN YIAM"/>
    <property type="match status" value="1"/>
</dbReference>
<evidence type="ECO:0000256" key="7">
    <source>
        <dbReference type="ARBA" id="ARBA00023136"/>
    </source>
</evidence>
<evidence type="ECO:0000256" key="5">
    <source>
        <dbReference type="ARBA" id="ARBA00022692"/>
    </source>
</evidence>
<evidence type="ECO:0000256" key="9">
    <source>
        <dbReference type="RuleBase" id="RU369079"/>
    </source>
</evidence>
<dbReference type="InterPro" id="IPR055348">
    <property type="entry name" value="DctQ"/>
</dbReference>
<gene>
    <name evidence="11" type="ORF">FOB41_24090</name>
</gene>
<proteinExistence type="inferred from homology"/>
<evidence type="ECO:0000256" key="4">
    <source>
        <dbReference type="ARBA" id="ARBA00022519"/>
    </source>
</evidence>
<dbReference type="AlphaFoldDB" id="A0A6H0ZVB9"/>
<dbReference type="InterPro" id="IPR007387">
    <property type="entry name" value="TRAP_DctQ"/>
</dbReference>
<keyword evidence="3" id="KW-1003">Cell membrane</keyword>
<dbReference type="RefSeq" id="WP_052821136.1">
    <property type="nucleotide sequence ID" value="NZ_CP050899.1"/>
</dbReference>
<feature type="transmembrane region" description="Helical" evidence="9">
    <location>
        <begin position="123"/>
        <end position="142"/>
    </location>
</feature>
<comment type="subcellular location">
    <subcellularLocation>
        <location evidence="1 9">Cell inner membrane</location>
        <topology evidence="1 9">Multi-pass membrane protein</topology>
    </subcellularLocation>
</comment>
<reference evidence="11 12" key="1">
    <citation type="submission" date="2020-04" db="EMBL/GenBank/DDBJ databases">
        <title>FDA dAtabase for Regulatory Grade micrObial Sequences (FDA-ARGOS): Supporting development and validation of Infectious Disease Dx tests.</title>
        <authorList>
            <person name="Sciortino C."/>
            <person name="Tallon L."/>
            <person name="Sadzewicz L."/>
            <person name="Vavikolanu K."/>
            <person name="Mehta A."/>
            <person name="Aluvathingal J."/>
            <person name="Nadendla S."/>
            <person name="Nandy P."/>
            <person name="Geyer C."/>
            <person name="Yan Y."/>
            <person name="Sichtig H."/>
        </authorList>
    </citation>
    <scope>NUCLEOTIDE SEQUENCE [LARGE SCALE GENOMIC DNA]</scope>
    <source>
        <strain evidence="11 12">FDAARGOS_633</strain>
    </source>
</reference>
<evidence type="ECO:0000256" key="2">
    <source>
        <dbReference type="ARBA" id="ARBA00022448"/>
    </source>
</evidence>
<dbReference type="PANTHER" id="PTHR35011:SF2">
    <property type="entry name" value="2,3-DIKETO-L-GULONATE TRAP TRANSPORTER SMALL PERMEASE PROTEIN YIAM"/>
    <property type="match status" value="1"/>
</dbReference>
<evidence type="ECO:0000256" key="1">
    <source>
        <dbReference type="ARBA" id="ARBA00004429"/>
    </source>
</evidence>
<dbReference type="EMBL" id="CP050899">
    <property type="protein sequence ID" value="QIX24183.1"/>
    <property type="molecule type" value="Genomic_DNA"/>
</dbReference>
<feature type="transmembrane region" description="Helical" evidence="9">
    <location>
        <begin position="7"/>
        <end position="34"/>
    </location>
</feature>
<comment type="subunit">
    <text evidence="9">The complex comprises the extracytoplasmic solute receptor protein and the two transmembrane proteins.</text>
</comment>